<evidence type="ECO:0000313" key="3">
    <source>
        <dbReference type="Proteomes" id="UP000030693"/>
    </source>
</evidence>
<dbReference type="EMBL" id="KB932201">
    <property type="protein sequence ID" value="KCV72837.1"/>
    <property type="molecule type" value="Genomic_DNA"/>
</dbReference>
<evidence type="ECO:0000313" key="2">
    <source>
        <dbReference type="EMBL" id="KCV72837.1"/>
    </source>
</evidence>
<feature type="region of interest" description="Disordered" evidence="1">
    <location>
        <begin position="152"/>
        <end position="210"/>
    </location>
</feature>
<dbReference type="GeneID" id="20525138"/>
<keyword evidence="3" id="KW-1185">Reference proteome</keyword>
<reference evidence="2" key="1">
    <citation type="submission" date="2013-04" db="EMBL/GenBank/DDBJ databases">
        <title>The Genome Sequence of Fonticula alba ATCC 38817.</title>
        <authorList>
            <consortium name="The Broad Institute Genomics Platform"/>
            <person name="Russ C."/>
            <person name="Cuomo C."/>
            <person name="Burger G."/>
            <person name="Gray M.W."/>
            <person name="Holland P.W.H."/>
            <person name="King N."/>
            <person name="Lang F.B.F."/>
            <person name="Roger A.J."/>
            <person name="Ruiz-Trillo I."/>
            <person name="Brown M."/>
            <person name="Walker B."/>
            <person name="Young S."/>
            <person name="Zeng Q."/>
            <person name="Gargeya S."/>
            <person name="Fitzgerald M."/>
            <person name="Haas B."/>
            <person name="Abouelleil A."/>
            <person name="Allen A.W."/>
            <person name="Alvarado L."/>
            <person name="Arachchi H.M."/>
            <person name="Berlin A.M."/>
            <person name="Chapman S.B."/>
            <person name="Gainer-Dewar J."/>
            <person name="Goldberg J."/>
            <person name="Griggs A."/>
            <person name="Gujja S."/>
            <person name="Hansen M."/>
            <person name="Howarth C."/>
            <person name="Imamovic A."/>
            <person name="Ireland A."/>
            <person name="Larimer J."/>
            <person name="McCowan C."/>
            <person name="Murphy C."/>
            <person name="Pearson M."/>
            <person name="Poon T.W."/>
            <person name="Priest M."/>
            <person name="Roberts A."/>
            <person name="Saif S."/>
            <person name="Shea T."/>
            <person name="Sisk P."/>
            <person name="Sykes S."/>
            <person name="Wortman J."/>
            <person name="Nusbaum C."/>
            <person name="Birren B."/>
        </authorList>
    </citation>
    <scope>NUCLEOTIDE SEQUENCE [LARGE SCALE GENOMIC DNA]</scope>
    <source>
        <strain evidence="2">ATCC 38817</strain>
    </source>
</reference>
<accession>A0A058ZH77</accession>
<feature type="compositionally biased region" description="Low complexity" evidence="1">
    <location>
        <begin position="116"/>
        <end position="131"/>
    </location>
</feature>
<feature type="compositionally biased region" description="Polar residues" evidence="1">
    <location>
        <begin position="199"/>
        <end position="210"/>
    </location>
</feature>
<evidence type="ECO:0000256" key="1">
    <source>
        <dbReference type="SAM" id="MobiDB-lite"/>
    </source>
</evidence>
<dbReference type="RefSeq" id="XP_009492538.1">
    <property type="nucleotide sequence ID" value="XM_009494263.1"/>
</dbReference>
<sequence length="210" mass="21301">MAILSLLIACGAGFYVLARVLGYTVGTVVNMVVRGRSGFTRFVNQAGLQDVHRDLEGTIDQIHSIRRDLSFRGAIQQAVFSGGASASAQHYVPRERVTPAPGPDGPAASIPATGGAAPFSPLSPASQAAPPEHGGQAPATVASILTAAASQASRPVVTHSDPGSLSPASHSGTISGGHRPMATPGDALPGGADIVAQSFARSLQRPQRPS</sequence>
<feature type="compositionally biased region" description="Polar residues" evidence="1">
    <location>
        <begin position="161"/>
        <end position="173"/>
    </location>
</feature>
<dbReference type="Proteomes" id="UP000030693">
    <property type="component" value="Unassembled WGS sequence"/>
</dbReference>
<feature type="region of interest" description="Disordered" evidence="1">
    <location>
        <begin position="95"/>
        <end position="138"/>
    </location>
</feature>
<dbReference type="AlphaFoldDB" id="A0A058ZH77"/>
<name>A0A058ZH77_FONAL</name>
<proteinExistence type="predicted"/>
<organism evidence="2">
    <name type="scientific">Fonticula alba</name>
    <name type="common">Slime mold</name>
    <dbReference type="NCBI Taxonomy" id="691883"/>
    <lineage>
        <taxon>Eukaryota</taxon>
        <taxon>Rotosphaerida</taxon>
        <taxon>Fonticulaceae</taxon>
        <taxon>Fonticula</taxon>
    </lineage>
</organism>
<gene>
    <name evidence="2" type="ORF">H696_00413</name>
</gene>
<protein>
    <submittedName>
        <fullName evidence="2">Uncharacterized protein</fullName>
    </submittedName>
</protein>